<dbReference type="EMBL" id="QBLH01003504">
    <property type="protein sequence ID" value="TGZ37889.1"/>
    <property type="molecule type" value="Genomic_DNA"/>
</dbReference>
<name>A0A4S2JSY3_9HYME</name>
<evidence type="ECO:0000313" key="4">
    <source>
        <dbReference type="Proteomes" id="UP000310200"/>
    </source>
</evidence>
<feature type="transmembrane region" description="Helical" evidence="2">
    <location>
        <begin position="206"/>
        <end position="228"/>
    </location>
</feature>
<feature type="region of interest" description="Disordered" evidence="1">
    <location>
        <begin position="64"/>
        <end position="106"/>
    </location>
</feature>
<keyword evidence="4" id="KW-1185">Reference proteome</keyword>
<dbReference type="Proteomes" id="UP000310200">
    <property type="component" value="Unassembled WGS sequence"/>
</dbReference>
<gene>
    <name evidence="3" type="ORF">DBV15_02192</name>
</gene>
<evidence type="ECO:0000256" key="1">
    <source>
        <dbReference type="SAM" id="MobiDB-lite"/>
    </source>
</evidence>
<sequence length="617" mass="67423">MSLLRPNEEKGGQEKEIEREGDTEGKKEKTGREKRVEAGKPRKKAVVQAADACRRCNGNFHWLKGGEEVGAEGDSERERERERANEEGRRARAAETGGLPPVPAVETGRGLAAERNLDETDRVPRAAGARGLRHPVDLPRARGLTFVFAKGGKHRGHGCIICLLWKPGILSSRRGEIAERGCAAFHTLSRASAGDPRGSCVSYGQLLSVVVVLVVVVVVVAAAAAIWLDIGVSLNAGGRQLGRATPLSSMRDRRVQCARQCGLIGRRTPDHTWLCCDHREQDSPGPPAPSDRTSSSFVDSSCATETRFLPARLRSIAIRYRVTSIRSALRLRVWVVVRGQVGGSVWLTDGWMRACVRTCVRASVALVRRSGTLRRLRAVLRTLDTRLSLIHHLYRTTTPAPVSRYSVQLSAVIGLAPVAPVKFLGEAILGEGVPATCPFYTVVHRCLVMSVRLSPPRLDSGDIPGDVSLKIRFKDLDLSSLFCFSYRLFLSDVSISPESAALLSFSRLVFDSLDLPIANATTRLAWKSLVLRVFWGTLLIGSGRFVSLYTPLRYKPRLFGASVGGECVFTRRGAVRRDATGGTLRANLSDLLGEARDLGIRTCLEHNTRNTMLLLSG</sequence>
<organism evidence="3 4">
    <name type="scientific">Temnothorax longispinosus</name>
    <dbReference type="NCBI Taxonomy" id="300112"/>
    <lineage>
        <taxon>Eukaryota</taxon>
        <taxon>Metazoa</taxon>
        <taxon>Ecdysozoa</taxon>
        <taxon>Arthropoda</taxon>
        <taxon>Hexapoda</taxon>
        <taxon>Insecta</taxon>
        <taxon>Pterygota</taxon>
        <taxon>Neoptera</taxon>
        <taxon>Endopterygota</taxon>
        <taxon>Hymenoptera</taxon>
        <taxon>Apocrita</taxon>
        <taxon>Aculeata</taxon>
        <taxon>Formicoidea</taxon>
        <taxon>Formicidae</taxon>
        <taxon>Myrmicinae</taxon>
        <taxon>Temnothorax</taxon>
    </lineage>
</organism>
<feature type="compositionally biased region" description="Basic and acidic residues" evidence="1">
    <location>
        <begin position="74"/>
        <end position="93"/>
    </location>
</feature>
<accession>A0A4S2JSY3</accession>
<feature type="region of interest" description="Disordered" evidence="1">
    <location>
        <begin position="1"/>
        <end position="48"/>
    </location>
</feature>
<keyword evidence="2" id="KW-0812">Transmembrane</keyword>
<evidence type="ECO:0000313" key="3">
    <source>
        <dbReference type="EMBL" id="TGZ37889.1"/>
    </source>
</evidence>
<keyword evidence="2" id="KW-1133">Transmembrane helix</keyword>
<reference evidence="3 4" key="1">
    <citation type="journal article" date="2019" name="Philos. Trans. R. Soc. Lond., B, Biol. Sci.">
        <title>Ant behaviour and brain gene expression of defending hosts depend on the ecological success of the intruding social parasite.</title>
        <authorList>
            <person name="Kaur R."/>
            <person name="Stoldt M."/>
            <person name="Jongepier E."/>
            <person name="Feldmeyer B."/>
            <person name="Menzel F."/>
            <person name="Bornberg-Bauer E."/>
            <person name="Foitzik S."/>
        </authorList>
    </citation>
    <scope>NUCLEOTIDE SEQUENCE [LARGE SCALE GENOMIC DNA]</scope>
    <source>
        <tissue evidence="3">Whole body</tissue>
    </source>
</reference>
<feature type="compositionally biased region" description="Basic and acidic residues" evidence="1">
    <location>
        <begin position="1"/>
        <end position="40"/>
    </location>
</feature>
<evidence type="ECO:0000256" key="2">
    <source>
        <dbReference type="SAM" id="Phobius"/>
    </source>
</evidence>
<protein>
    <submittedName>
        <fullName evidence="3">Uncharacterized protein</fullName>
    </submittedName>
</protein>
<dbReference type="AlphaFoldDB" id="A0A4S2JSY3"/>
<proteinExistence type="predicted"/>
<comment type="caution">
    <text evidence="3">The sequence shown here is derived from an EMBL/GenBank/DDBJ whole genome shotgun (WGS) entry which is preliminary data.</text>
</comment>
<keyword evidence="2" id="KW-0472">Membrane</keyword>